<feature type="signal peptide" evidence="2">
    <location>
        <begin position="1"/>
        <end position="29"/>
    </location>
</feature>
<dbReference type="AlphaFoldDB" id="A0A8D8AA81"/>
<organism evidence="3">
    <name type="scientific">Culex pipiens</name>
    <name type="common">House mosquito</name>
    <dbReference type="NCBI Taxonomy" id="7175"/>
    <lineage>
        <taxon>Eukaryota</taxon>
        <taxon>Metazoa</taxon>
        <taxon>Ecdysozoa</taxon>
        <taxon>Arthropoda</taxon>
        <taxon>Hexapoda</taxon>
        <taxon>Insecta</taxon>
        <taxon>Pterygota</taxon>
        <taxon>Neoptera</taxon>
        <taxon>Endopterygota</taxon>
        <taxon>Diptera</taxon>
        <taxon>Nematocera</taxon>
        <taxon>Culicoidea</taxon>
        <taxon>Culicidae</taxon>
        <taxon>Culicinae</taxon>
        <taxon>Culicini</taxon>
        <taxon>Culex</taxon>
        <taxon>Culex</taxon>
    </lineage>
</organism>
<dbReference type="EMBL" id="HBUE01022587">
    <property type="protein sequence ID" value="CAG6453294.1"/>
    <property type="molecule type" value="Transcribed_RNA"/>
</dbReference>
<evidence type="ECO:0000256" key="1">
    <source>
        <dbReference type="SAM" id="MobiDB-lite"/>
    </source>
</evidence>
<proteinExistence type="predicted"/>
<evidence type="ECO:0000256" key="2">
    <source>
        <dbReference type="SAM" id="SignalP"/>
    </source>
</evidence>
<accession>A0A8D8AA81</accession>
<protein>
    <submittedName>
        <fullName evidence="3">(northern house mosquito) hypothetical protein</fullName>
    </submittedName>
</protein>
<feature type="compositionally biased region" description="Basic and acidic residues" evidence="1">
    <location>
        <begin position="369"/>
        <end position="383"/>
    </location>
</feature>
<evidence type="ECO:0000313" key="3">
    <source>
        <dbReference type="EMBL" id="CAG6453294.1"/>
    </source>
</evidence>
<keyword evidence="2" id="KW-0732">Signal</keyword>
<sequence length="405" mass="42346">MKPSPGQAGGPQRLLLLPPVALLLGGILATTVGGVPTSVLASAKDSSNAANHDDGGGGGSDATRQQSVTADPLDARNHQISVPQKRGVNPLLYNDLDYSGNSIPHGGQWDDEGLFDQGPLSAAALYPTLGAGHPSDGAASVGRLRNYDLLASLLGPPPQPPVQTFYDGPVTPSVSFPYGYGYGLDRNKRMANFGHGKNQRQRSLSASRLKRSPGKLSAADALSLLAILDSRDPYSAAAGGPLSEYGPNDVLPYSPSSSMANQATQDIPLSLALAQLLAERNSLGGGGGGPLLSPYGDLGNGDDDGQWMNSWTEPGVDYLGFPMDVGAGRLNGGYGIGKPSKIGFTPQKRFMVSKRKRSVGSQQEDNDNDDHHEKQDADCKSDQKSCLLRKYGQLAGSRPKVEASA</sequence>
<feature type="region of interest" description="Disordered" evidence="1">
    <location>
        <begin position="190"/>
        <end position="211"/>
    </location>
</feature>
<reference evidence="3" key="1">
    <citation type="submission" date="2021-05" db="EMBL/GenBank/DDBJ databases">
        <authorList>
            <person name="Alioto T."/>
            <person name="Alioto T."/>
            <person name="Gomez Garrido J."/>
        </authorList>
    </citation>
    <scope>NUCLEOTIDE SEQUENCE</scope>
</reference>
<dbReference type="EMBL" id="HBUE01022582">
    <property type="protein sequence ID" value="CAG6453293.1"/>
    <property type="molecule type" value="Transcribed_RNA"/>
</dbReference>
<feature type="region of interest" description="Disordered" evidence="1">
    <location>
        <begin position="44"/>
        <end position="65"/>
    </location>
</feature>
<feature type="chain" id="PRO_5033668515" evidence="2">
    <location>
        <begin position="30"/>
        <end position="405"/>
    </location>
</feature>
<feature type="region of interest" description="Disordered" evidence="1">
    <location>
        <begin position="347"/>
        <end position="383"/>
    </location>
</feature>
<name>A0A8D8AA81_CULPI</name>